<evidence type="ECO:0000313" key="9">
    <source>
        <dbReference type="EMBL" id="MBB2956015.1"/>
    </source>
</evidence>
<keyword evidence="10" id="KW-1185">Reference proteome</keyword>
<keyword evidence="4 7" id="KW-1133">Transmembrane helix</keyword>
<dbReference type="Pfam" id="PF00753">
    <property type="entry name" value="Lactamase_B"/>
    <property type="match status" value="1"/>
</dbReference>
<feature type="region of interest" description="Disordered" evidence="6">
    <location>
        <begin position="830"/>
        <end position="857"/>
    </location>
</feature>
<dbReference type="InterPro" id="IPR052159">
    <property type="entry name" value="Competence_DNA_uptake"/>
</dbReference>
<dbReference type="Gene3D" id="3.60.15.10">
    <property type="entry name" value="Ribonuclease Z/Hydroxyacylglutathione hydrolase-like"/>
    <property type="match status" value="1"/>
</dbReference>
<dbReference type="InterPro" id="IPR036866">
    <property type="entry name" value="RibonucZ/Hydroxyglut_hydro"/>
</dbReference>
<evidence type="ECO:0000256" key="4">
    <source>
        <dbReference type="ARBA" id="ARBA00022989"/>
    </source>
</evidence>
<evidence type="ECO:0000259" key="8">
    <source>
        <dbReference type="SMART" id="SM00849"/>
    </source>
</evidence>
<feature type="transmembrane region" description="Helical" evidence="7">
    <location>
        <begin position="507"/>
        <end position="530"/>
    </location>
</feature>
<evidence type="ECO:0000256" key="3">
    <source>
        <dbReference type="ARBA" id="ARBA00022692"/>
    </source>
</evidence>
<dbReference type="InterPro" id="IPR004477">
    <property type="entry name" value="ComEC_N"/>
</dbReference>
<feature type="transmembrane region" description="Helical" evidence="7">
    <location>
        <begin position="388"/>
        <end position="406"/>
    </location>
</feature>
<feature type="transmembrane region" description="Helical" evidence="7">
    <location>
        <begin position="537"/>
        <end position="559"/>
    </location>
</feature>
<feature type="transmembrane region" description="Helical" evidence="7">
    <location>
        <begin position="320"/>
        <end position="337"/>
    </location>
</feature>
<feature type="transmembrane region" description="Helical" evidence="7">
    <location>
        <begin position="343"/>
        <end position="359"/>
    </location>
</feature>
<dbReference type="CDD" id="cd07731">
    <property type="entry name" value="ComA-like_MBL-fold"/>
    <property type="match status" value="1"/>
</dbReference>
<evidence type="ECO:0000256" key="6">
    <source>
        <dbReference type="SAM" id="MobiDB-lite"/>
    </source>
</evidence>
<name>A0A7W4YEM3_9MICO</name>
<accession>A0A7W4YEM3</accession>
<dbReference type="SMART" id="SM00849">
    <property type="entry name" value="Lactamase_B"/>
    <property type="match status" value="1"/>
</dbReference>
<dbReference type="PANTHER" id="PTHR30619:SF1">
    <property type="entry name" value="RECOMBINATION PROTEIN 2"/>
    <property type="match status" value="1"/>
</dbReference>
<evidence type="ECO:0000256" key="7">
    <source>
        <dbReference type="SAM" id="Phobius"/>
    </source>
</evidence>
<comment type="caution">
    <text evidence="9">The sequence shown here is derived from an EMBL/GenBank/DDBJ whole genome shotgun (WGS) entry which is preliminary data.</text>
</comment>
<reference evidence="9 10" key="1">
    <citation type="submission" date="2020-08" db="EMBL/GenBank/DDBJ databases">
        <title>Sequencing the genomes of 1000 actinobacteria strains.</title>
        <authorList>
            <person name="Klenk H.-P."/>
        </authorList>
    </citation>
    <scope>NUCLEOTIDE SEQUENCE [LARGE SCALE GENOMIC DNA]</scope>
    <source>
        <strain evidence="9 10">DSM 20419</strain>
    </source>
</reference>
<dbReference type="EMBL" id="JACHWJ010000001">
    <property type="protein sequence ID" value="MBB2956015.1"/>
    <property type="molecule type" value="Genomic_DNA"/>
</dbReference>
<feature type="transmembrane region" description="Helical" evidence="7">
    <location>
        <begin position="445"/>
        <end position="474"/>
    </location>
</feature>
<dbReference type="InterPro" id="IPR001279">
    <property type="entry name" value="Metallo-B-lactamas"/>
</dbReference>
<dbReference type="AlphaFoldDB" id="A0A7W4YEM3"/>
<proteinExistence type="predicted"/>
<feature type="transmembrane region" description="Helical" evidence="7">
    <location>
        <begin position="481"/>
        <end position="501"/>
    </location>
</feature>
<dbReference type="NCBIfam" id="TIGR00360">
    <property type="entry name" value="ComEC_N-term"/>
    <property type="match status" value="1"/>
</dbReference>
<feature type="transmembrane region" description="Helical" evidence="7">
    <location>
        <begin position="86"/>
        <end position="106"/>
    </location>
</feature>
<keyword evidence="3 7" id="KW-0812">Transmembrane</keyword>
<evidence type="ECO:0000256" key="2">
    <source>
        <dbReference type="ARBA" id="ARBA00022475"/>
    </source>
</evidence>
<organism evidence="9 10">
    <name type="scientific">Pseudoclavibacter helvolus</name>
    <dbReference type="NCBI Taxonomy" id="255205"/>
    <lineage>
        <taxon>Bacteria</taxon>
        <taxon>Bacillati</taxon>
        <taxon>Actinomycetota</taxon>
        <taxon>Actinomycetes</taxon>
        <taxon>Micrococcales</taxon>
        <taxon>Microbacteriaceae</taxon>
        <taxon>Pseudoclavibacter</taxon>
    </lineage>
</organism>
<dbReference type="Proteomes" id="UP000545286">
    <property type="component" value="Unassembled WGS sequence"/>
</dbReference>
<evidence type="ECO:0000256" key="1">
    <source>
        <dbReference type="ARBA" id="ARBA00004651"/>
    </source>
</evidence>
<dbReference type="PANTHER" id="PTHR30619">
    <property type="entry name" value="DNA INTERNALIZATION/COMPETENCE PROTEIN COMEC/REC2"/>
    <property type="match status" value="1"/>
</dbReference>
<feature type="transmembrane region" description="Helical" evidence="7">
    <location>
        <begin position="289"/>
        <end position="311"/>
    </location>
</feature>
<dbReference type="InterPro" id="IPR035681">
    <property type="entry name" value="ComA-like_MBL"/>
</dbReference>
<feature type="transmembrane region" description="Helical" evidence="7">
    <location>
        <begin position="366"/>
        <end position="382"/>
    </location>
</feature>
<evidence type="ECO:0000313" key="10">
    <source>
        <dbReference type="Proteomes" id="UP000545286"/>
    </source>
</evidence>
<feature type="transmembrane region" description="Helical" evidence="7">
    <location>
        <begin position="418"/>
        <end position="439"/>
    </location>
</feature>
<keyword evidence="5 7" id="KW-0472">Membrane</keyword>
<evidence type="ECO:0000256" key="5">
    <source>
        <dbReference type="ARBA" id="ARBA00023136"/>
    </source>
</evidence>
<sequence length="857" mass="86906">MSGGSARDAVAGRGTELLPPRAAERLGMSDARLVPAACGAWGVAWLCVTYPESAWGFAVAGSVLALALLAGAIVARQRPATRVGGVLATLAVLCAAGGLVAVTAGAQLPVRAPAALLAASAEGASVRATGTLTTLVGESAVAEVGDDEGRGWSGAQLEEPPHFEVRLDAFEIEGVPGGGGASLLVFGHLSPTAEAGGAIPGIGSRVVLAGELGPAESGDSVAAMLFLEEPAQVVGAPGGLLGVTAGARDAFVEAAKELPGPGAQLLPGLAVGDTRLVTPELDKQMKTSALTHLTAVSGANCAVVVAAVLVIGRLLGARRGVRLALASVLLAAFVALVTPEGSVIRASIMAAVVLALEATSRRASGLALLSLAVLVVLVGDPWRSRDYGFALSVLATLGLLTLANPIGDRLARFMPRPVALFLAVPAAAQLACQPVLLLLAPELPLYGIVANVLAAPAAPVATLVGLVGCLLLGAAPWLGHALLWLAWLPAQWIGLVAASVSDWPGALLPWVGGLLGAVLCLIAVVALVVLIRRWRTWLAVLLCVALVAYLGTLVGQAVYLRRSIPNDWRYAACDIGQGDALLVRTSAGAALIDTGAEPEALLACLDTLGVDHLTLLALSHFDLDHTGAAMAMVESGVGVAALVVPDTSEARGEPLVDDLRATGAQVHFAASGDSWTLGDLSWSALWPKRGPAGEPASIGGNDGSLVTILEPAVSCVSACLSLAALGDLGEEAQRDLLREHPHLRADVVKMAHHGSRDQSARLYQELGASLGLVSVGADNGYGHPTDAALGMLAEAGTRALRTDELGTIVIGAEDGGQPDAPVIASIATWHRRNGRAPPRGRSPSSPIGKCGRRASCS</sequence>
<comment type="subcellular location">
    <subcellularLocation>
        <location evidence="1">Cell membrane</location>
        <topology evidence="1">Multi-pass membrane protein</topology>
    </subcellularLocation>
</comment>
<dbReference type="SUPFAM" id="SSF56281">
    <property type="entry name" value="Metallo-hydrolase/oxidoreductase"/>
    <property type="match status" value="1"/>
</dbReference>
<feature type="transmembrane region" description="Helical" evidence="7">
    <location>
        <begin position="54"/>
        <end position="74"/>
    </location>
</feature>
<gene>
    <name evidence="9" type="ORF">FHX72_000127</name>
</gene>
<dbReference type="RefSeq" id="WP_183622433.1">
    <property type="nucleotide sequence ID" value="NZ_JACHWJ010000001.1"/>
</dbReference>
<feature type="domain" description="Metallo-beta-lactamase" evidence="8">
    <location>
        <begin position="577"/>
        <end position="752"/>
    </location>
</feature>
<dbReference type="Pfam" id="PF03772">
    <property type="entry name" value="Competence"/>
    <property type="match status" value="1"/>
</dbReference>
<feature type="compositionally biased region" description="Low complexity" evidence="6">
    <location>
        <begin position="835"/>
        <end position="848"/>
    </location>
</feature>
<protein>
    <submittedName>
        <fullName evidence="9">Competence protein ComEC</fullName>
    </submittedName>
</protein>
<keyword evidence="2" id="KW-1003">Cell membrane</keyword>
<dbReference type="GO" id="GO:0005886">
    <property type="term" value="C:plasma membrane"/>
    <property type="evidence" value="ECO:0007669"/>
    <property type="project" value="UniProtKB-SubCell"/>
</dbReference>